<evidence type="ECO:0000256" key="8">
    <source>
        <dbReference type="SAM" id="SignalP"/>
    </source>
</evidence>
<proteinExistence type="predicted"/>
<evidence type="ECO:0000256" key="7">
    <source>
        <dbReference type="SAM" id="MobiDB-lite"/>
    </source>
</evidence>
<evidence type="ECO:0000256" key="6">
    <source>
        <dbReference type="PROSITE-ProRule" id="PRU00433"/>
    </source>
</evidence>
<keyword evidence="8" id="KW-0732">Signal</keyword>
<dbReference type="GO" id="GO:0020037">
    <property type="term" value="F:heme binding"/>
    <property type="evidence" value="ECO:0007669"/>
    <property type="project" value="InterPro"/>
</dbReference>
<evidence type="ECO:0000256" key="4">
    <source>
        <dbReference type="ARBA" id="ARBA00022982"/>
    </source>
</evidence>
<dbReference type="Gene3D" id="1.10.760.10">
    <property type="entry name" value="Cytochrome c-like domain"/>
    <property type="match status" value="1"/>
</dbReference>
<reference evidence="10 11" key="1">
    <citation type="submission" date="2014-07" db="EMBL/GenBank/DDBJ databases">
        <title>Comparative analysis of Nitrosococcus oceani genome inventories of strains from Pacific and Atlantic gyres.</title>
        <authorList>
            <person name="Lim C.K."/>
            <person name="Wang L."/>
            <person name="Sayavedra-Soto L.A."/>
            <person name="Klotz M.G."/>
        </authorList>
    </citation>
    <scope>NUCLEOTIDE SEQUENCE [LARGE SCALE GENOMIC DNA]</scope>
    <source>
        <strain evidence="10 11">C-27</strain>
    </source>
</reference>
<dbReference type="InterPro" id="IPR002323">
    <property type="entry name" value="Cyt_CIE"/>
</dbReference>
<accession>A0A0E2Z0N3</accession>
<evidence type="ECO:0000256" key="5">
    <source>
        <dbReference type="ARBA" id="ARBA00023004"/>
    </source>
</evidence>
<gene>
    <name evidence="10" type="ORF">IB75_10670</name>
</gene>
<dbReference type="HOGENOM" id="CLU_082349_3_0_6"/>
<evidence type="ECO:0000313" key="11">
    <source>
        <dbReference type="Proteomes" id="UP000028839"/>
    </source>
</evidence>
<dbReference type="EMBL" id="JPGN01000063">
    <property type="protein sequence ID" value="KFI19064.1"/>
    <property type="molecule type" value="Genomic_DNA"/>
</dbReference>
<evidence type="ECO:0000259" key="9">
    <source>
        <dbReference type="PROSITE" id="PS51007"/>
    </source>
</evidence>
<comment type="caution">
    <text evidence="10">The sequence shown here is derived from an EMBL/GenBank/DDBJ whole genome shotgun (WGS) entry which is preliminary data.</text>
</comment>
<dbReference type="Pfam" id="PF13442">
    <property type="entry name" value="Cytochrome_CBB3"/>
    <property type="match status" value="1"/>
</dbReference>
<feature type="compositionally biased region" description="Low complexity" evidence="7">
    <location>
        <begin position="81"/>
        <end position="97"/>
    </location>
</feature>
<dbReference type="AlphaFoldDB" id="A0A0E2Z0N3"/>
<keyword evidence="3 6" id="KW-0479">Metal-binding</keyword>
<feature type="signal peptide" evidence="8">
    <location>
        <begin position="1"/>
        <end position="31"/>
    </location>
</feature>
<protein>
    <submittedName>
        <fullName evidence="10">Cytochrome C</fullName>
    </submittedName>
</protein>
<keyword evidence="2 6" id="KW-0349">Heme</keyword>
<name>A0A0E2Z0N3_9GAMM</name>
<feature type="domain" description="Cytochrome c" evidence="9">
    <location>
        <begin position="110"/>
        <end position="190"/>
    </location>
</feature>
<dbReference type="OrthoDB" id="9814708at2"/>
<feature type="region of interest" description="Disordered" evidence="7">
    <location>
        <begin position="38"/>
        <end position="112"/>
    </location>
</feature>
<dbReference type="SUPFAM" id="SSF46626">
    <property type="entry name" value="Cytochrome c"/>
    <property type="match status" value="1"/>
</dbReference>
<dbReference type="InterPro" id="IPR036909">
    <property type="entry name" value="Cyt_c-like_dom_sf"/>
</dbReference>
<evidence type="ECO:0000313" key="10">
    <source>
        <dbReference type="EMBL" id="KFI19064.1"/>
    </source>
</evidence>
<evidence type="ECO:0000256" key="3">
    <source>
        <dbReference type="ARBA" id="ARBA00022723"/>
    </source>
</evidence>
<sequence>MNKQIHKMNFLSPQCLLSIMGMGIVTLSLLAAGCTEQTAETSSPEAIAKRIEPAGKVNIASAPEKTSETPDTPASSEEKSPAAPAPAKNKENAPAANNDETPPATKGKESQLNHGKTIVKNSCAACHTGNLPGAPVIGNAEDWTPRLTQGVEILTQHATQGYKAMPPKGGNPNLSDEDIAAAIAYLISQLEK</sequence>
<evidence type="ECO:0000256" key="1">
    <source>
        <dbReference type="ARBA" id="ARBA00022448"/>
    </source>
</evidence>
<dbReference type="GO" id="GO:0009055">
    <property type="term" value="F:electron transfer activity"/>
    <property type="evidence" value="ECO:0007669"/>
    <property type="project" value="InterPro"/>
</dbReference>
<keyword evidence="1" id="KW-0813">Transport</keyword>
<feature type="chain" id="PRO_5002407755" evidence="8">
    <location>
        <begin position="32"/>
        <end position="192"/>
    </location>
</feature>
<dbReference type="PROSITE" id="PS51007">
    <property type="entry name" value="CYTC"/>
    <property type="match status" value="1"/>
</dbReference>
<dbReference type="PANTHER" id="PTHR40942">
    <property type="match status" value="1"/>
</dbReference>
<dbReference type="PRINTS" id="PR00607">
    <property type="entry name" value="CYTCHROMECIE"/>
</dbReference>
<dbReference type="InterPro" id="IPR009056">
    <property type="entry name" value="Cyt_c-like_dom"/>
</dbReference>
<dbReference type="Proteomes" id="UP000028839">
    <property type="component" value="Unassembled WGS sequence"/>
</dbReference>
<dbReference type="GO" id="GO:0005506">
    <property type="term" value="F:iron ion binding"/>
    <property type="evidence" value="ECO:0007669"/>
    <property type="project" value="InterPro"/>
</dbReference>
<organism evidence="10 11">
    <name type="scientific">Nitrosococcus oceani C-27</name>
    <dbReference type="NCBI Taxonomy" id="314279"/>
    <lineage>
        <taxon>Bacteria</taxon>
        <taxon>Pseudomonadati</taxon>
        <taxon>Pseudomonadota</taxon>
        <taxon>Gammaproteobacteria</taxon>
        <taxon>Chromatiales</taxon>
        <taxon>Chromatiaceae</taxon>
        <taxon>Nitrosococcus</taxon>
    </lineage>
</organism>
<evidence type="ECO:0000256" key="2">
    <source>
        <dbReference type="ARBA" id="ARBA00022617"/>
    </source>
</evidence>
<keyword evidence="4" id="KW-0249">Electron transport</keyword>
<dbReference type="PROSITE" id="PS51257">
    <property type="entry name" value="PROKAR_LIPOPROTEIN"/>
    <property type="match status" value="1"/>
</dbReference>
<dbReference type="PANTHER" id="PTHR40942:SF2">
    <property type="entry name" value="CYTOCHROME-RELATED"/>
    <property type="match status" value="1"/>
</dbReference>
<keyword evidence="5 6" id="KW-0408">Iron</keyword>